<dbReference type="Gene3D" id="3.40.50.150">
    <property type="entry name" value="Vaccinia Virus protein VP39"/>
    <property type="match status" value="1"/>
</dbReference>
<dbReference type="Pfam" id="PF07942">
    <property type="entry name" value="CARME"/>
    <property type="match status" value="1"/>
</dbReference>
<dbReference type="Proteomes" id="UP001175000">
    <property type="component" value="Unassembled WGS sequence"/>
</dbReference>
<accession>A0AA39WDU7</accession>
<protein>
    <submittedName>
        <fullName evidence="2">N2227-like protein-domain-containing protein</fullName>
    </submittedName>
</protein>
<dbReference type="PANTHER" id="PTHR12303">
    <property type="entry name" value="CARNOSINE N-METHYLTRANSFERASE"/>
    <property type="match status" value="1"/>
</dbReference>
<keyword evidence="3" id="KW-1185">Reference proteome</keyword>
<dbReference type="CDD" id="cd02440">
    <property type="entry name" value="AdoMet_MTases"/>
    <property type="match status" value="1"/>
</dbReference>
<evidence type="ECO:0000313" key="3">
    <source>
        <dbReference type="Proteomes" id="UP001175000"/>
    </source>
</evidence>
<name>A0AA39WDU7_9PEZI</name>
<proteinExistence type="predicted"/>
<dbReference type="InterPro" id="IPR029063">
    <property type="entry name" value="SAM-dependent_MTases_sf"/>
</dbReference>
<dbReference type="AlphaFoldDB" id="A0AA39WDU7"/>
<dbReference type="SUPFAM" id="SSF53335">
    <property type="entry name" value="S-adenosyl-L-methionine-dependent methyltransferases"/>
    <property type="match status" value="1"/>
</dbReference>
<comment type="caution">
    <text evidence="2">The sequence shown here is derived from an EMBL/GenBank/DDBJ whole genome shotgun (WGS) entry which is preliminary data.</text>
</comment>
<gene>
    <name evidence="2" type="ORF">B0T14DRAFT_281423</name>
</gene>
<dbReference type="PANTHER" id="PTHR12303:SF13">
    <property type="match status" value="1"/>
</dbReference>
<feature type="chain" id="PRO_5041316739" evidence="1">
    <location>
        <begin position="21"/>
        <end position="444"/>
    </location>
</feature>
<keyword evidence="1" id="KW-0732">Signal</keyword>
<evidence type="ECO:0000313" key="2">
    <source>
        <dbReference type="EMBL" id="KAK0613562.1"/>
    </source>
</evidence>
<dbReference type="GO" id="GO:0008757">
    <property type="term" value="F:S-adenosylmethionine-dependent methyltransferase activity"/>
    <property type="evidence" value="ECO:0007669"/>
    <property type="project" value="InterPro"/>
</dbReference>
<sequence length="444" mass="49629">MWTTIWTLTVTLWLLGHALCAGDSTPESLSYVGDAARLARSLQVVLIQQTILTVAENTTPPKPDTPRHMTEKEHLLQRMDKKNGRWTEHHPRHRLLEALRGFSAYAQTHLAELDHLKTLYSHVSKQQKALLEKEVGYSKKFTSISDLVAINQNLCHTIVQNALEFYRISQGELDRHTEEMMAAGRAAERVSVSQSLKHLVRDWAAEGANERDVAFSCIIKVLEGLVAGHDEPLTALLPGAGLGRLGQDVSKLGFDVTNNEWSMYQNVVYRFLETNGGRRHQNVVYPFLDSWSHHKTTSDMLRGVSFPDVAMNASAVVLVEGDFTTAFMGEAGHFDVVVTHFFIDTARNLMSYLDTIFRILKPGGHWINFGPLLYGSAPFVQLSLDEIVAVAEAMGFQFRDGPDECGAVSLAGMEVRSLEAVYGFDERALVKNAYDAQFWVAQKP</sequence>
<dbReference type="InterPro" id="IPR012901">
    <property type="entry name" value="CARME"/>
</dbReference>
<evidence type="ECO:0000256" key="1">
    <source>
        <dbReference type="SAM" id="SignalP"/>
    </source>
</evidence>
<dbReference type="SMART" id="SM01296">
    <property type="entry name" value="N2227"/>
    <property type="match status" value="1"/>
</dbReference>
<feature type="signal peptide" evidence="1">
    <location>
        <begin position="1"/>
        <end position="20"/>
    </location>
</feature>
<reference evidence="2" key="1">
    <citation type="submission" date="2023-06" db="EMBL/GenBank/DDBJ databases">
        <title>Genome-scale phylogeny and comparative genomics of the fungal order Sordariales.</title>
        <authorList>
            <consortium name="Lawrence Berkeley National Laboratory"/>
            <person name="Hensen N."/>
            <person name="Bonometti L."/>
            <person name="Westerberg I."/>
            <person name="Brannstrom I.O."/>
            <person name="Guillou S."/>
            <person name="Cros-Aarteil S."/>
            <person name="Calhoun S."/>
            <person name="Haridas S."/>
            <person name="Kuo A."/>
            <person name="Mondo S."/>
            <person name="Pangilinan J."/>
            <person name="Riley R."/>
            <person name="Labutti K."/>
            <person name="Andreopoulos B."/>
            <person name="Lipzen A."/>
            <person name="Chen C."/>
            <person name="Yanf M."/>
            <person name="Daum C."/>
            <person name="Ng V."/>
            <person name="Clum A."/>
            <person name="Steindorff A."/>
            <person name="Ohm R."/>
            <person name="Martin F."/>
            <person name="Silar P."/>
            <person name="Natvig D."/>
            <person name="Lalanne C."/>
            <person name="Gautier V."/>
            <person name="Ament-Velasquez S.L."/>
            <person name="Kruys A."/>
            <person name="Hutchinson M.I."/>
            <person name="Powell A.J."/>
            <person name="Barry K."/>
            <person name="Miller A.N."/>
            <person name="Grigoriev I.V."/>
            <person name="Debuchy R."/>
            <person name="Gladieux P."/>
            <person name="Thoren M.H."/>
            <person name="Johannesson H."/>
        </authorList>
    </citation>
    <scope>NUCLEOTIDE SEQUENCE</scope>
    <source>
        <strain evidence="2">CBS 606.72</strain>
    </source>
</reference>
<organism evidence="2 3">
    <name type="scientific">Immersiella caudata</name>
    <dbReference type="NCBI Taxonomy" id="314043"/>
    <lineage>
        <taxon>Eukaryota</taxon>
        <taxon>Fungi</taxon>
        <taxon>Dikarya</taxon>
        <taxon>Ascomycota</taxon>
        <taxon>Pezizomycotina</taxon>
        <taxon>Sordariomycetes</taxon>
        <taxon>Sordariomycetidae</taxon>
        <taxon>Sordariales</taxon>
        <taxon>Lasiosphaeriaceae</taxon>
        <taxon>Immersiella</taxon>
    </lineage>
</organism>
<dbReference type="EMBL" id="JAULSU010000006">
    <property type="protein sequence ID" value="KAK0613562.1"/>
    <property type="molecule type" value="Genomic_DNA"/>
</dbReference>